<dbReference type="KEGG" id="shal:SHALO_2404"/>
<dbReference type="AlphaFoldDB" id="A0A1D7TMM8"/>
<organism evidence="3 4">
    <name type="scientific">Sulfurospirillum halorespirans DSM 13726</name>
    <dbReference type="NCBI Taxonomy" id="1193502"/>
    <lineage>
        <taxon>Bacteria</taxon>
        <taxon>Pseudomonadati</taxon>
        <taxon>Campylobacterota</taxon>
        <taxon>Epsilonproteobacteria</taxon>
        <taxon>Campylobacterales</taxon>
        <taxon>Sulfurospirillaceae</taxon>
        <taxon>Sulfurospirillum</taxon>
    </lineage>
</organism>
<dbReference type="PANTHER" id="PTHR33449:SF1">
    <property type="entry name" value="NUCLEOID-ASSOCIATED PROTEIN YBAB"/>
    <property type="match status" value="1"/>
</dbReference>
<dbReference type="STRING" id="1193502.SHALO_2404"/>
<dbReference type="Proteomes" id="UP000094609">
    <property type="component" value="Chromosome"/>
</dbReference>
<dbReference type="EMBL" id="CP017111">
    <property type="protein sequence ID" value="AOO66164.1"/>
    <property type="molecule type" value="Genomic_DNA"/>
</dbReference>
<evidence type="ECO:0000313" key="3">
    <source>
        <dbReference type="EMBL" id="AOO66164.1"/>
    </source>
</evidence>
<comment type="subunit">
    <text evidence="2">Homodimer.</text>
</comment>
<evidence type="ECO:0000256" key="1">
    <source>
        <dbReference type="ARBA" id="ARBA00023125"/>
    </source>
</evidence>
<protein>
    <recommendedName>
        <fullName evidence="2">Nucleoid-associated protein SHALO_2404</fullName>
    </recommendedName>
</protein>
<reference evidence="4" key="1">
    <citation type="submission" date="2016-08" db="EMBL/GenBank/DDBJ databases">
        <title>Complete genome sequence of the organohalide-respiring Epsilonproteobacterium Sulfurospirillum halorespirans.</title>
        <authorList>
            <person name="Goris T."/>
            <person name="Zimmermann J."/>
            <person name="Schenz B."/>
            <person name="Lemos M."/>
            <person name="Hackermueller J."/>
            <person name="Diekert G."/>
        </authorList>
    </citation>
    <scope>NUCLEOTIDE SEQUENCE [LARGE SCALE GENOMIC DNA]</scope>
    <source>
        <strain>DSM 13726</strain>
        <strain evidence="4">PCE-M2</strain>
    </source>
</reference>
<comment type="similarity">
    <text evidence="2">Belongs to the YbaB/EbfC family.</text>
</comment>
<keyword evidence="1 2" id="KW-0238">DNA-binding</keyword>
<dbReference type="InterPro" id="IPR004401">
    <property type="entry name" value="YbaB/EbfC"/>
</dbReference>
<dbReference type="PIRSF" id="PIRSF004555">
    <property type="entry name" value="UCP004555"/>
    <property type="match status" value="1"/>
</dbReference>
<dbReference type="GO" id="GO:0003677">
    <property type="term" value="F:DNA binding"/>
    <property type="evidence" value="ECO:0007669"/>
    <property type="project" value="UniProtKB-UniRule"/>
</dbReference>
<dbReference type="NCBIfam" id="TIGR00103">
    <property type="entry name" value="DNA_YbaB_EbfC"/>
    <property type="match status" value="1"/>
</dbReference>
<evidence type="ECO:0000313" key="4">
    <source>
        <dbReference type="Proteomes" id="UP000094609"/>
    </source>
</evidence>
<dbReference type="InterPro" id="IPR036894">
    <property type="entry name" value="YbaB-like_sf"/>
</dbReference>
<gene>
    <name evidence="3" type="ORF">SHALO_2404</name>
</gene>
<dbReference type="GO" id="GO:0043590">
    <property type="term" value="C:bacterial nucleoid"/>
    <property type="evidence" value="ECO:0007669"/>
    <property type="project" value="UniProtKB-UniRule"/>
</dbReference>
<dbReference type="HAMAP" id="MF_00274">
    <property type="entry name" value="DNA_YbaB_EbfC"/>
    <property type="match status" value="1"/>
</dbReference>
<dbReference type="SUPFAM" id="SSF82607">
    <property type="entry name" value="YbaB-like"/>
    <property type="match status" value="1"/>
</dbReference>
<sequence>MFENFDLSKVGAMLEEAQKQAQKMHEDASSKQFTAKSGGGMVSVSMNGNGEVIDITLDDSLLGDKESLQILLISAMNDVSKMVEENKKLATTQMLSGIGGFGAKN</sequence>
<name>A0A1D7TMM8_9BACT</name>
<comment type="subcellular location">
    <subcellularLocation>
        <location evidence="2">Cytoplasm</location>
        <location evidence="2">Nucleoid</location>
    </subcellularLocation>
</comment>
<dbReference type="PANTHER" id="PTHR33449">
    <property type="entry name" value="NUCLEOID-ASSOCIATED PROTEIN YBAB"/>
    <property type="match status" value="1"/>
</dbReference>
<comment type="function">
    <text evidence="2">Binds to DNA and alters its conformation. May be involved in regulation of gene expression, nucleoid organization and DNA protection.</text>
</comment>
<keyword evidence="2" id="KW-0963">Cytoplasm</keyword>
<dbReference type="GO" id="GO:0005829">
    <property type="term" value="C:cytosol"/>
    <property type="evidence" value="ECO:0007669"/>
    <property type="project" value="TreeGrafter"/>
</dbReference>
<dbReference type="Gene3D" id="3.30.1310.10">
    <property type="entry name" value="Nucleoid-associated protein YbaB-like domain"/>
    <property type="match status" value="1"/>
</dbReference>
<proteinExistence type="inferred from homology"/>
<accession>A0A1D7TMM8</accession>
<keyword evidence="4" id="KW-1185">Reference proteome</keyword>
<dbReference type="RefSeq" id="WP_025345753.1">
    <property type="nucleotide sequence ID" value="NZ_CP017111.1"/>
</dbReference>
<dbReference type="Pfam" id="PF02575">
    <property type="entry name" value="YbaB_DNA_bd"/>
    <property type="match status" value="1"/>
</dbReference>
<dbReference type="PATRIC" id="fig|1193502.14.peg.2436"/>
<evidence type="ECO:0000256" key="2">
    <source>
        <dbReference type="HAMAP-Rule" id="MF_00274"/>
    </source>
</evidence>